<dbReference type="EMBL" id="MN079224">
    <property type="protein sequence ID" value="QEA07283.1"/>
    <property type="molecule type" value="Genomic_DNA"/>
</dbReference>
<evidence type="ECO:0000256" key="2">
    <source>
        <dbReference type="SAM" id="Phobius"/>
    </source>
</evidence>
<evidence type="ECO:0008006" key="4">
    <source>
        <dbReference type="Google" id="ProtNLM"/>
    </source>
</evidence>
<keyword evidence="2" id="KW-1133">Transmembrane helix</keyword>
<sequence length="83" mass="8890">MTILYVLIPLALMLLVVFVGAFFWAVGNGQFDDLDSPAYRILMDDDGPSKTPPETGGEATAGEERADTDPGAREDADDGDRAQ</sequence>
<dbReference type="Pfam" id="PF03597">
    <property type="entry name" value="FixS"/>
    <property type="match status" value="1"/>
</dbReference>
<gene>
    <name evidence="3" type="ORF">KBTEX_03632</name>
</gene>
<evidence type="ECO:0000313" key="3">
    <source>
        <dbReference type="EMBL" id="QEA07283.1"/>
    </source>
</evidence>
<dbReference type="NCBIfam" id="TIGR00847">
    <property type="entry name" value="ccoS"/>
    <property type="match status" value="1"/>
</dbReference>
<dbReference type="PANTHER" id="PTHR41532">
    <property type="entry name" value="FIXS PROTEIN"/>
    <property type="match status" value="1"/>
</dbReference>
<dbReference type="PANTHER" id="PTHR41532:SF1">
    <property type="entry name" value="FIXS PROTEIN"/>
    <property type="match status" value="1"/>
</dbReference>
<feature type="compositionally biased region" description="Basic and acidic residues" evidence="1">
    <location>
        <begin position="62"/>
        <end position="83"/>
    </location>
</feature>
<protein>
    <recommendedName>
        <fullName evidence="4">Cytochrome oxidase maturation protein cbb3-type</fullName>
    </recommendedName>
</protein>
<name>A0A5B8RH44_9ZZZZ</name>
<keyword evidence="2" id="KW-0812">Transmembrane</keyword>
<accession>A0A5B8RH44</accession>
<organism evidence="3">
    <name type="scientific">uncultured organism</name>
    <dbReference type="NCBI Taxonomy" id="155900"/>
    <lineage>
        <taxon>unclassified sequences</taxon>
        <taxon>environmental samples</taxon>
    </lineage>
</organism>
<feature type="transmembrane region" description="Helical" evidence="2">
    <location>
        <begin position="6"/>
        <end position="26"/>
    </location>
</feature>
<dbReference type="InterPro" id="IPR004714">
    <property type="entry name" value="Cyt_oxidase_maturation_cbb3"/>
</dbReference>
<proteinExistence type="predicted"/>
<dbReference type="AlphaFoldDB" id="A0A5B8RH44"/>
<keyword evidence="2" id="KW-0472">Membrane</keyword>
<evidence type="ECO:0000256" key="1">
    <source>
        <dbReference type="SAM" id="MobiDB-lite"/>
    </source>
</evidence>
<reference evidence="3" key="1">
    <citation type="submission" date="2019-06" db="EMBL/GenBank/DDBJ databases">
        <authorList>
            <person name="Murdoch R.W."/>
            <person name="Fathepure B."/>
        </authorList>
    </citation>
    <scope>NUCLEOTIDE SEQUENCE</scope>
</reference>
<feature type="region of interest" description="Disordered" evidence="1">
    <location>
        <begin position="42"/>
        <end position="83"/>
    </location>
</feature>